<comment type="subcellular location">
    <subcellularLocation>
        <location evidence="6">Cell membrane</location>
        <topology evidence="6">Multi-pass membrane protein</topology>
    </subcellularLocation>
    <subcellularLocation>
        <location evidence="1">Membrane</location>
        <topology evidence="1">Multi-pass membrane protein</topology>
    </subcellularLocation>
</comment>
<feature type="transmembrane region" description="Helical" evidence="7">
    <location>
        <begin position="116"/>
        <end position="146"/>
    </location>
</feature>
<dbReference type="Pfam" id="PF00950">
    <property type="entry name" value="ABC-3"/>
    <property type="match status" value="1"/>
</dbReference>
<sequence length="264" mass="28813">MFELEFMQNAYLASTAVAFLCGIIGVFVVARRLSFLSHTLSEIGFSGAAFGLWLGWPPLTSMLLFTFTSSLLVNRIGLDEEKRDAATSSISALFMGMGVLFLSLSNKNASYATGILFGTIVGISWTNVVQILIISLIVLILTLAIYRPLKFDSFDPVGARISKNKNGLINVLFIIMMALSVSIASQIVGALLIFILLTLPAYTAQFYARSVFGAVVISISLALIGSWAGLYLAYETNWPVTFSLRRSKQFYLASLAVNSLEKRT</sequence>
<dbReference type="SUPFAM" id="SSF81345">
    <property type="entry name" value="ABC transporter involved in vitamin B12 uptake, BtuC"/>
    <property type="match status" value="1"/>
</dbReference>
<organism evidence="8 9">
    <name type="scientific">Oenococcus alcoholitolerans</name>
    <dbReference type="NCBI Taxonomy" id="931074"/>
    <lineage>
        <taxon>Bacteria</taxon>
        <taxon>Bacillati</taxon>
        <taxon>Bacillota</taxon>
        <taxon>Bacilli</taxon>
        <taxon>Lactobacillales</taxon>
        <taxon>Lactobacillaceae</taxon>
        <taxon>Oenococcus</taxon>
    </lineage>
</organism>
<dbReference type="InterPro" id="IPR001626">
    <property type="entry name" value="ABC_TroCD"/>
</dbReference>
<evidence type="ECO:0000313" key="9">
    <source>
        <dbReference type="Proteomes" id="UP000030023"/>
    </source>
</evidence>
<dbReference type="Proteomes" id="UP000030023">
    <property type="component" value="Unassembled WGS sequence"/>
</dbReference>
<keyword evidence="3 6" id="KW-0812">Transmembrane</keyword>
<dbReference type="EMBL" id="AXCV01000070">
    <property type="protein sequence ID" value="KGO32190.1"/>
    <property type="molecule type" value="Genomic_DNA"/>
</dbReference>
<evidence type="ECO:0000256" key="6">
    <source>
        <dbReference type="RuleBase" id="RU003943"/>
    </source>
</evidence>
<evidence type="ECO:0000313" key="8">
    <source>
        <dbReference type="EMBL" id="KGO32190.1"/>
    </source>
</evidence>
<comment type="caution">
    <text evidence="8">The sequence shown here is derived from an EMBL/GenBank/DDBJ whole genome shotgun (WGS) entry which is preliminary data.</text>
</comment>
<keyword evidence="9" id="KW-1185">Reference proteome</keyword>
<feature type="transmembrane region" description="Helical" evidence="7">
    <location>
        <begin position="12"/>
        <end position="30"/>
    </location>
</feature>
<evidence type="ECO:0000256" key="3">
    <source>
        <dbReference type="ARBA" id="ARBA00022692"/>
    </source>
</evidence>
<dbReference type="InterPro" id="IPR037294">
    <property type="entry name" value="ABC_BtuC-like"/>
</dbReference>
<feature type="transmembrane region" description="Helical" evidence="7">
    <location>
        <begin position="50"/>
        <end position="73"/>
    </location>
</feature>
<feature type="transmembrane region" description="Helical" evidence="7">
    <location>
        <begin position="211"/>
        <end position="234"/>
    </location>
</feature>
<keyword evidence="5 7" id="KW-0472">Membrane</keyword>
<keyword evidence="6" id="KW-0813">Transport</keyword>
<comment type="similarity">
    <text evidence="2 6">Belongs to the ABC-3 integral membrane protein family.</text>
</comment>
<name>A0ABR4XSD1_9LACO</name>
<gene>
    <name evidence="8" type="ORF">Q757_02465</name>
</gene>
<evidence type="ECO:0000256" key="5">
    <source>
        <dbReference type="ARBA" id="ARBA00023136"/>
    </source>
</evidence>
<keyword evidence="4 7" id="KW-1133">Transmembrane helix</keyword>
<evidence type="ECO:0000256" key="2">
    <source>
        <dbReference type="ARBA" id="ARBA00008034"/>
    </source>
</evidence>
<dbReference type="PANTHER" id="PTHR30477:SF0">
    <property type="entry name" value="METAL TRANSPORT SYSTEM MEMBRANE PROTEIN TM_0125-RELATED"/>
    <property type="match status" value="1"/>
</dbReference>
<protein>
    <submittedName>
        <fullName evidence="8">ABC transporter</fullName>
    </submittedName>
</protein>
<evidence type="ECO:0000256" key="1">
    <source>
        <dbReference type="ARBA" id="ARBA00004141"/>
    </source>
</evidence>
<evidence type="ECO:0000256" key="4">
    <source>
        <dbReference type="ARBA" id="ARBA00022989"/>
    </source>
</evidence>
<feature type="transmembrane region" description="Helical" evidence="7">
    <location>
        <begin position="167"/>
        <end position="199"/>
    </location>
</feature>
<dbReference type="PANTHER" id="PTHR30477">
    <property type="entry name" value="ABC-TRANSPORTER METAL-BINDING PROTEIN"/>
    <property type="match status" value="1"/>
</dbReference>
<evidence type="ECO:0000256" key="7">
    <source>
        <dbReference type="SAM" id="Phobius"/>
    </source>
</evidence>
<feature type="transmembrane region" description="Helical" evidence="7">
    <location>
        <begin position="85"/>
        <end position="104"/>
    </location>
</feature>
<proteinExistence type="inferred from homology"/>
<reference evidence="8 9" key="1">
    <citation type="journal article" date="2014" name="Antonie Van Leeuwenhoek">
        <title>Oenococcus alcoholitolerans sp. nov., a lactic acid bacteria isolated from cachaca and ethanol fermentation processes.</title>
        <authorList>
            <person name="Badotti F."/>
            <person name="Moreira A.P."/>
            <person name="Tonon L.A."/>
            <person name="de Lucena B.T."/>
            <person name="Gomes Fde C."/>
            <person name="Kruger R."/>
            <person name="Thompson C.C."/>
            <person name="de Morais M.A.Jr."/>
            <person name="Rosa C.A."/>
            <person name="Thompson F.L."/>
        </authorList>
    </citation>
    <scope>NUCLEOTIDE SEQUENCE [LARGE SCALE GENOMIC DNA]</scope>
    <source>
        <strain evidence="8 9">UFRJ-M7.2.18</strain>
    </source>
</reference>
<accession>A0ABR4XSD1</accession>
<dbReference type="Gene3D" id="1.10.3470.10">
    <property type="entry name" value="ABC transporter involved in vitamin B12 uptake, BtuC"/>
    <property type="match status" value="1"/>
</dbReference>